<evidence type="ECO:0000259" key="1">
    <source>
        <dbReference type="Pfam" id="PF12728"/>
    </source>
</evidence>
<dbReference type="Proteomes" id="UP001216390">
    <property type="component" value="Chromosome"/>
</dbReference>
<evidence type="ECO:0000313" key="3">
    <source>
        <dbReference type="Proteomes" id="UP001216390"/>
    </source>
</evidence>
<dbReference type="InterPro" id="IPR041657">
    <property type="entry name" value="HTH_17"/>
</dbReference>
<accession>A0AAF0BUD7</accession>
<name>A0AAF0BUD7_9ACTN</name>
<dbReference type="KEGG" id="ima:PO878_12350"/>
<feature type="domain" description="Helix-turn-helix" evidence="1">
    <location>
        <begin position="15"/>
        <end position="62"/>
    </location>
</feature>
<protein>
    <submittedName>
        <fullName evidence="2">Helix-turn-helix domain-containing protein</fullName>
    </submittedName>
</protein>
<dbReference type="RefSeq" id="WP_272734814.1">
    <property type="nucleotide sequence ID" value="NZ_CP116942.1"/>
</dbReference>
<gene>
    <name evidence="2" type="ORF">PO878_12350</name>
</gene>
<dbReference type="Pfam" id="PF12728">
    <property type="entry name" value="HTH_17"/>
    <property type="match status" value="1"/>
</dbReference>
<dbReference type="EMBL" id="CP116942">
    <property type="protein sequence ID" value="WCO65289.1"/>
    <property type="molecule type" value="Genomic_DNA"/>
</dbReference>
<evidence type="ECO:0000313" key="2">
    <source>
        <dbReference type="EMBL" id="WCO65289.1"/>
    </source>
</evidence>
<proteinExistence type="predicted"/>
<dbReference type="AlphaFoldDB" id="A0AAF0BUD7"/>
<reference evidence="2" key="1">
    <citation type="submission" date="2023-01" db="EMBL/GenBank/DDBJ databases">
        <title>The diversity of Class Acidimicrobiia in South China Sea sediment environments and the proposal of Iamia marina sp. nov., a novel species of the genus Iamia.</title>
        <authorList>
            <person name="He Y."/>
            <person name="Tian X."/>
        </authorList>
    </citation>
    <scope>NUCLEOTIDE SEQUENCE</scope>
    <source>
        <strain evidence="2">DSM 19957</strain>
    </source>
</reference>
<organism evidence="2 3">
    <name type="scientific">Iamia majanohamensis</name>
    <dbReference type="NCBI Taxonomy" id="467976"/>
    <lineage>
        <taxon>Bacteria</taxon>
        <taxon>Bacillati</taxon>
        <taxon>Actinomycetota</taxon>
        <taxon>Acidimicrobiia</taxon>
        <taxon>Acidimicrobiales</taxon>
        <taxon>Iamiaceae</taxon>
        <taxon>Iamia</taxon>
    </lineage>
</organism>
<sequence length="66" mass="7382">MTGEEIDFTECATVSLAQAAKVLGIHRSTAWELYQRDEFPLPVLKIGHKLRVTKTHLARFLLGDSA</sequence>
<keyword evidence="3" id="KW-1185">Reference proteome</keyword>